<dbReference type="Proteomes" id="UP000187013">
    <property type="component" value="Unassembled WGS sequence"/>
</dbReference>
<protein>
    <recommendedName>
        <fullName evidence="3">F-box domain-containing protein</fullName>
    </recommendedName>
</protein>
<dbReference type="OrthoDB" id="4067448at2759"/>
<sequence>MELPSEILELIVSQGLDSCQTSISWMQISPIFQKLVIELLGVVVLQDGVQDLQDMDLPFDYKRLMSNSNVLQVPTDYPNAEQILRFIKKYMHLLIVIQSDRNYSDVLASLIVSITKGCNRSTTVSVIYFNSQNYLSKLYFRGMASCQENVDFSELHVVGKAPLSRSELFDVYTLFQRTFLYHLKNIYSLDIQSKDHRVISQDLTVINQLNFGTFDDQWENYFIECPNLRKIENTKYPIRTSDEPFKLPKCESISLTHYVDGIHYQPIDGSQIYGELKLVPTLRSGDPEFYNLRFANLKKLKLVLSDSGSHSIRFHDCDFGSVDSLDCASGLVPWTDLTDSGARLKHMKLSLTTDEQAQWLCECPYRLETISIASYGAWSPVSPNISHLPKEVIKCQAIDLEIQSIWHLLSVSCPSATYCRIHY</sequence>
<comment type="caution">
    <text evidence="1">The sequence shown here is derived from an EMBL/GenBank/DDBJ whole genome shotgun (WGS) entry which is preliminary data.</text>
</comment>
<name>A0A1Q3ADB5_ZYGRO</name>
<dbReference type="EMBL" id="BDGX01000037">
    <property type="protein sequence ID" value="GAV53759.1"/>
    <property type="molecule type" value="Genomic_DNA"/>
</dbReference>
<evidence type="ECO:0000313" key="2">
    <source>
        <dbReference type="Proteomes" id="UP000187013"/>
    </source>
</evidence>
<proteinExistence type="predicted"/>
<gene>
    <name evidence="1" type="ORF">ZYGR_0AK02610</name>
</gene>
<dbReference type="AlphaFoldDB" id="A0A1Q3ADB5"/>
<evidence type="ECO:0000313" key="1">
    <source>
        <dbReference type="EMBL" id="GAV53759.1"/>
    </source>
</evidence>
<reference evidence="1 2" key="1">
    <citation type="submission" date="2016-08" db="EMBL/GenBank/DDBJ databases">
        <title>Draft genome sequence of allopolyploid Zygosaccharomyces rouxii.</title>
        <authorList>
            <person name="Watanabe J."/>
            <person name="Uehara K."/>
            <person name="Mogi Y."/>
            <person name="Tsukioka Y."/>
        </authorList>
    </citation>
    <scope>NUCLEOTIDE SEQUENCE [LARGE SCALE GENOMIC DNA]</scope>
    <source>
        <strain evidence="1 2">NBRC 110957</strain>
    </source>
</reference>
<evidence type="ECO:0008006" key="3">
    <source>
        <dbReference type="Google" id="ProtNLM"/>
    </source>
</evidence>
<organism evidence="1 2">
    <name type="scientific">Zygosaccharomyces rouxii</name>
    <dbReference type="NCBI Taxonomy" id="4956"/>
    <lineage>
        <taxon>Eukaryota</taxon>
        <taxon>Fungi</taxon>
        <taxon>Dikarya</taxon>
        <taxon>Ascomycota</taxon>
        <taxon>Saccharomycotina</taxon>
        <taxon>Saccharomycetes</taxon>
        <taxon>Saccharomycetales</taxon>
        <taxon>Saccharomycetaceae</taxon>
        <taxon>Zygosaccharomyces</taxon>
    </lineage>
</organism>
<accession>A0A1Q3ADB5</accession>